<dbReference type="Proteomes" id="UP000831796">
    <property type="component" value="Chromosome"/>
</dbReference>
<proteinExistence type="predicted"/>
<keyword evidence="2" id="KW-1185">Reference proteome</keyword>
<accession>A0A8T9Q678</accession>
<name>A0A8T9Q678_9BACT</name>
<evidence type="ECO:0000313" key="2">
    <source>
        <dbReference type="Proteomes" id="UP000831796"/>
    </source>
</evidence>
<dbReference type="RefSeq" id="WP_244674372.1">
    <property type="nucleotide sequence ID" value="NZ_CP095046.1"/>
</dbReference>
<reference evidence="1" key="1">
    <citation type="submission" date="2022-04" db="EMBL/GenBank/DDBJ databases">
        <title>Hymenobacter sp. isolated from the air.</title>
        <authorList>
            <person name="Won M."/>
            <person name="Lee C.-M."/>
            <person name="Woen H.-Y."/>
            <person name="Kwon S.-W."/>
        </authorList>
    </citation>
    <scope>NUCLEOTIDE SEQUENCE</scope>
    <source>
        <strain evidence="1">5116S-3</strain>
    </source>
</reference>
<dbReference type="AlphaFoldDB" id="A0A8T9Q678"/>
<sequence length="177" mass="20279">MHNALHLDYTPHYYLMQRFLPLLFLLGSLCMPVYGQTTYLHGQVPPSYLQFAFEATLITHPLILVAHLNEAEYLRLRAAQERLLTRRDQVLHAYAPESPLREPQLYKVQLQFELERQRALSPSQLSLLPDQQRDLLPLPEGNGLGWQLRDPDGDALSEPVAFSSEPVTVAEPILLEK</sequence>
<dbReference type="KEGG" id="hcu:MUN79_20110"/>
<organism evidence="1 2">
    <name type="scientific">Hymenobacter cellulosilyticus</name>
    <dbReference type="NCBI Taxonomy" id="2932248"/>
    <lineage>
        <taxon>Bacteria</taxon>
        <taxon>Pseudomonadati</taxon>
        <taxon>Bacteroidota</taxon>
        <taxon>Cytophagia</taxon>
        <taxon>Cytophagales</taxon>
        <taxon>Hymenobacteraceae</taxon>
        <taxon>Hymenobacter</taxon>
    </lineage>
</organism>
<protein>
    <submittedName>
        <fullName evidence="1">Uncharacterized protein</fullName>
    </submittedName>
</protein>
<dbReference type="EMBL" id="CP095046">
    <property type="protein sequence ID" value="UOQ70959.1"/>
    <property type="molecule type" value="Genomic_DNA"/>
</dbReference>
<evidence type="ECO:0000313" key="1">
    <source>
        <dbReference type="EMBL" id="UOQ70959.1"/>
    </source>
</evidence>
<gene>
    <name evidence="1" type="ORF">MUN79_20110</name>
</gene>